<evidence type="ECO:0000313" key="1">
    <source>
        <dbReference type="EMBL" id="RIA92674.1"/>
    </source>
</evidence>
<organism evidence="1 2">
    <name type="scientific">Glomus cerebriforme</name>
    <dbReference type="NCBI Taxonomy" id="658196"/>
    <lineage>
        <taxon>Eukaryota</taxon>
        <taxon>Fungi</taxon>
        <taxon>Fungi incertae sedis</taxon>
        <taxon>Mucoromycota</taxon>
        <taxon>Glomeromycotina</taxon>
        <taxon>Glomeromycetes</taxon>
        <taxon>Glomerales</taxon>
        <taxon>Glomeraceae</taxon>
        <taxon>Glomus</taxon>
    </lineage>
</organism>
<gene>
    <name evidence="1" type="ORF">C1645_736168</name>
</gene>
<protein>
    <submittedName>
        <fullName evidence="1">Uncharacterized protein</fullName>
    </submittedName>
</protein>
<reference evidence="1 2" key="1">
    <citation type="submission" date="2018-06" db="EMBL/GenBank/DDBJ databases">
        <title>Comparative genomics reveals the genomic features of Rhizophagus irregularis, R. cerebriforme, R. diaphanum and Gigaspora rosea, and their symbiotic lifestyle signature.</title>
        <authorList>
            <person name="Morin E."/>
            <person name="San Clemente H."/>
            <person name="Chen E.C.H."/>
            <person name="De La Providencia I."/>
            <person name="Hainaut M."/>
            <person name="Kuo A."/>
            <person name="Kohler A."/>
            <person name="Murat C."/>
            <person name="Tang N."/>
            <person name="Roy S."/>
            <person name="Loubradou J."/>
            <person name="Henrissat B."/>
            <person name="Grigoriev I.V."/>
            <person name="Corradi N."/>
            <person name="Roux C."/>
            <person name="Martin F.M."/>
        </authorList>
    </citation>
    <scope>NUCLEOTIDE SEQUENCE [LARGE SCALE GENOMIC DNA]</scope>
    <source>
        <strain evidence="1 2">DAOM 227022</strain>
    </source>
</reference>
<dbReference type="OrthoDB" id="10642172at2759"/>
<comment type="caution">
    <text evidence="1">The sequence shown here is derived from an EMBL/GenBank/DDBJ whole genome shotgun (WGS) entry which is preliminary data.</text>
</comment>
<sequence>MDLRGKCEKYRDKASEIEHICDLLMLRESFYRLQTWMIIIESRYISVRELKALKVLNMEKEVPLDHIQEEIEQNLSILKYKLEVNSAFITSIFCSEQSERMYVADVIIPLFQASLSGLSNSNICLSMAEYQSLASKTQQNLRINEKRMGKKPDVLKQDEKIKLIYTESSCIIYSKSKKWMMM</sequence>
<dbReference type="AlphaFoldDB" id="A0A397TCQ9"/>
<proteinExistence type="predicted"/>
<dbReference type="EMBL" id="QKYT01000121">
    <property type="protein sequence ID" value="RIA92674.1"/>
    <property type="molecule type" value="Genomic_DNA"/>
</dbReference>
<name>A0A397TCQ9_9GLOM</name>
<keyword evidence="2" id="KW-1185">Reference proteome</keyword>
<evidence type="ECO:0000313" key="2">
    <source>
        <dbReference type="Proteomes" id="UP000265703"/>
    </source>
</evidence>
<accession>A0A397TCQ9</accession>
<dbReference type="Proteomes" id="UP000265703">
    <property type="component" value="Unassembled WGS sequence"/>
</dbReference>